<dbReference type="EMBL" id="RRYP01007167">
    <property type="protein sequence ID" value="TNV80692.1"/>
    <property type="molecule type" value="Genomic_DNA"/>
</dbReference>
<name>A0A8J8NRQ4_HALGN</name>
<gene>
    <name evidence="2" type="ORF">FGO68_gene6822</name>
</gene>
<comment type="caution">
    <text evidence="2">The sequence shown here is derived from an EMBL/GenBank/DDBJ whole genome shotgun (WGS) entry which is preliminary data.</text>
</comment>
<reference evidence="2" key="1">
    <citation type="submission" date="2019-06" db="EMBL/GenBank/DDBJ databases">
        <authorList>
            <person name="Zheng W."/>
        </authorList>
    </citation>
    <scope>NUCLEOTIDE SEQUENCE</scope>
    <source>
        <strain evidence="2">QDHG01</strain>
    </source>
</reference>
<protein>
    <submittedName>
        <fullName evidence="2">Uncharacterized protein</fullName>
    </submittedName>
</protein>
<accession>A0A8J8NRQ4</accession>
<keyword evidence="3" id="KW-1185">Reference proteome</keyword>
<dbReference type="AlphaFoldDB" id="A0A8J8NRQ4"/>
<evidence type="ECO:0000313" key="2">
    <source>
        <dbReference type="EMBL" id="TNV80692.1"/>
    </source>
</evidence>
<dbReference type="Proteomes" id="UP000785679">
    <property type="component" value="Unassembled WGS sequence"/>
</dbReference>
<evidence type="ECO:0000256" key="1">
    <source>
        <dbReference type="SAM" id="MobiDB-lite"/>
    </source>
</evidence>
<feature type="compositionally biased region" description="Low complexity" evidence="1">
    <location>
        <begin position="31"/>
        <end position="40"/>
    </location>
</feature>
<sequence length="73" mass="8018">MQFLNANATVFSLGLQQPDITFFLKSTASGASAGSSFLLGPQRQGQGRALSDCRRRSLHSRSRGRHRGKTCHR</sequence>
<proteinExistence type="predicted"/>
<evidence type="ECO:0000313" key="3">
    <source>
        <dbReference type="Proteomes" id="UP000785679"/>
    </source>
</evidence>
<organism evidence="2 3">
    <name type="scientific">Halteria grandinella</name>
    <dbReference type="NCBI Taxonomy" id="5974"/>
    <lineage>
        <taxon>Eukaryota</taxon>
        <taxon>Sar</taxon>
        <taxon>Alveolata</taxon>
        <taxon>Ciliophora</taxon>
        <taxon>Intramacronucleata</taxon>
        <taxon>Spirotrichea</taxon>
        <taxon>Stichotrichia</taxon>
        <taxon>Sporadotrichida</taxon>
        <taxon>Halteriidae</taxon>
        <taxon>Halteria</taxon>
    </lineage>
</organism>
<feature type="compositionally biased region" description="Basic residues" evidence="1">
    <location>
        <begin position="56"/>
        <end position="73"/>
    </location>
</feature>
<feature type="region of interest" description="Disordered" evidence="1">
    <location>
        <begin position="31"/>
        <end position="73"/>
    </location>
</feature>